<dbReference type="InterPro" id="IPR049704">
    <property type="entry name" value="Aminotrans_3_PPA_site"/>
</dbReference>
<dbReference type="Gene3D" id="3.40.640.10">
    <property type="entry name" value="Type I PLP-dependent aspartate aminotransferase-like (Major domain)"/>
    <property type="match status" value="1"/>
</dbReference>
<dbReference type="GO" id="GO:0006526">
    <property type="term" value="P:L-arginine biosynthetic process"/>
    <property type="evidence" value="ECO:0007669"/>
    <property type="project" value="UniProtKB-ARBA"/>
</dbReference>
<reference evidence="9" key="1">
    <citation type="submission" date="2021-03" db="EMBL/GenBank/DDBJ databases">
        <title>Acanthopleuribacteraceae sp. M133.</title>
        <authorList>
            <person name="Wang G."/>
        </authorList>
    </citation>
    <scope>NUCLEOTIDE SEQUENCE</scope>
    <source>
        <strain evidence="9">M133</strain>
    </source>
</reference>
<keyword evidence="3" id="KW-0028">Amino-acid biosynthesis</keyword>
<keyword evidence="5 7" id="KW-0663">Pyridoxal phosphate</keyword>
<evidence type="ECO:0000256" key="6">
    <source>
        <dbReference type="ARBA" id="ARBA00029440"/>
    </source>
</evidence>
<dbReference type="InterPro" id="IPR005814">
    <property type="entry name" value="Aminotrans_3"/>
</dbReference>
<dbReference type="KEGG" id="scor:J3U87_02895"/>
<feature type="region of interest" description="Disordered" evidence="8">
    <location>
        <begin position="1"/>
        <end position="23"/>
    </location>
</feature>
<sequence length="409" mass="44097">MSAADLLNQREGAAGTGSSSGEPDAIAATQAQYELDVYGKRGLTLVRGEGALVYDRHDRAYLDCIAGIGSANLGHAHPVVVEAVQRQAARLITCPGIFANDAKAELLEALVAVAPEGLNRAFLCNSGTESVEAALKFARLATGRKRFVTAKRAFHGRTFGAMSATHEPKYREGCEPLVPGFEHVRFNDVDALHQVLDESVAGLLLEVVQGEGGVYPADAAYLAEARRLCDEKGVLLIIDEVQTGFCRTGRFFGCEHYDLRPDIMCLAKSIAGGLPMGAVLVNDEIQIPLGKHGSTFGGNPLVCAVATAVIREMREANLAERAESLGNRFVQSLQRDKPELVREIRQVGLMIGIGLRVRSRPYLGALMERGILAMPAGTSTLRFLPPLVITPAQIDEVVARLREVLQIRF</sequence>
<dbReference type="Pfam" id="PF00202">
    <property type="entry name" value="Aminotran_3"/>
    <property type="match status" value="1"/>
</dbReference>
<dbReference type="Proteomes" id="UP000663929">
    <property type="component" value="Chromosome"/>
</dbReference>
<keyword evidence="4" id="KW-0808">Transferase</keyword>
<evidence type="ECO:0000256" key="1">
    <source>
        <dbReference type="ARBA" id="ARBA00001933"/>
    </source>
</evidence>
<dbReference type="SUPFAM" id="SSF53383">
    <property type="entry name" value="PLP-dependent transferases"/>
    <property type="match status" value="1"/>
</dbReference>
<keyword evidence="2" id="KW-0032">Aminotransferase</keyword>
<dbReference type="CDD" id="cd00610">
    <property type="entry name" value="OAT_like"/>
    <property type="match status" value="1"/>
</dbReference>
<name>A0A8A4TPB7_SULCO</name>
<evidence type="ECO:0000313" key="10">
    <source>
        <dbReference type="Proteomes" id="UP000663929"/>
    </source>
</evidence>
<dbReference type="InterPro" id="IPR015424">
    <property type="entry name" value="PyrdxlP-dep_Trfase"/>
</dbReference>
<comment type="pathway">
    <text evidence="6">Amino-acid biosynthesis.</text>
</comment>
<evidence type="ECO:0000313" key="9">
    <source>
        <dbReference type="EMBL" id="QTD51393.1"/>
    </source>
</evidence>
<feature type="compositionally biased region" description="Low complexity" evidence="8">
    <location>
        <begin position="12"/>
        <end position="21"/>
    </location>
</feature>
<evidence type="ECO:0000256" key="8">
    <source>
        <dbReference type="SAM" id="MobiDB-lite"/>
    </source>
</evidence>
<dbReference type="GO" id="GO:0042802">
    <property type="term" value="F:identical protein binding"/>
    <property type="evidence" value="ECO:0007669"/>
    <property type="project" value="TreeGrafter"/>
</dbReference>
<evidence type="ECO:0000256" key="2">
    <source>
        <dbReference type="ARBA" id="ARBA00022576"/>
    </source>
</evidence>
<dbReference type="PIRSF" id="PIRSF000521">
    <property type="entry name" value="Transaminase_4ab_Lys_Orn"/>
    <property type="match status" value="1"/>
</dbReference>
<comment type="similarity">
    <text evidence="7">Belongs to the class-III pyridoxal-phosphate-dependent aminotransferase family.</text>
</comment>
<dbReference type="PANTHER" id="PTHR11986">
    <property type="entry name" value="AMINOTRANSFERASE CLASS III"/>
    <property type="match status" value="1"/>
</dbReference>
<dbReference type="GO" id="GO:0008483">
    <property type="term" value="F:transaminase activity"/>
    <property type="evidence" value="ECO:0007669"/>
    <property type="project" value="UniProtKB-KW"/>
</dbReference>
<keyword evidence="10" id="KW-1185">Reference proteome</keyword>
<dbReference type="InterPro" id="IPR004636">
    <property type="entry name" value="AcOrn/SuccOrn_fam"/>
</dbReference>
<dbReference type="GO" id="GO:0030170">
    <property type="term" value="F:pyridoxal phosphate binding"/>
    <property type="evidence" value="ECO:0007669"/>
    <property type="project" value="InterPro"/>
</dbReference>
<proteinExistence type="inferred from homology"/>
<evidence type="ECO:0000256" key="3">
    <source>
        <dbReference type="ARBA" id="ARBA00022605"/>
    </source>
</evidence>
<organism evidence="9 10">
    <name type="scientific">Sulfidibacter corallicola</name>
    <dbReference type="NCBI Taxonomy" id="2818388"/>
    <lineage>
        <taxon>Bacteria</taxon>
        <taxon>Pseudomonadati</taxon>
        <taxon>Acidobacteriota</taxon>
        <taxon>Holophagae</taxon>
        <taxon>Acanthopleuribacterales</taxon>
        <taxon>Acanthopleuribacteraceae</taxon>
        <taxon>Sulfidibacter</taxon>
    </lineage>
</organism>
<dbReference type="RefSeq" id="WP_237381524.1">
    <property type="nucleotide sequence ID" value="NZ_CP071793.1"/>
</dbReference>
<dbReference type="FunFam" id="3.40.640.10:FF:000004">
    <property type="entry name" value="Acetylornithine aminotransferase"/>
    <property type="match status" value="1"/>
</dbReference>
<dbReference type="InterPro" id="IPR015422">
    <property type="entry name" value="PyrdxlP-dep_Trfase_small"/>
</dbReference>
<dbReference type="EMBL" id="CP071793">
    <property type="protein sequence ID" value="QTD51393.1"/>
    <property type="molecule type" value="Genomic_DNA"/>
</dbReference>
<evidence type="ECO:0000256" key="5">
    <source>
        <dbReference type="ARBA" id="ARBA00022898"/>
    </source>
</evidence>
<dbReference type="Gene3D" id="3.90.1150.10">
    <property type="entry name" value="Aspartate Aminotransferase, domain 1"/>
    <property type="match status" value="1"/>
</dbReference>
<dbReference type="InterPro" id="IPR050103">
    <property type="entry name" value="Class-III_PLP-dep_AT"/>
</dbReference>
<protein>
    <submittedName>
        <fullName evidence="9">Acetylornithine/succinylornithine family transaminase</fullName>
    </submittedName>
</protein>
<dbReference type="NCBIfam" id="TIGR00707">
    <property type="entry name" value="argD"/>
    <property type="match status" value="1"/>
</dbReference>
<dbReference type="InterPro" id="IPR015421">
    <property type="entry name" value="PyrdxlP-dep_Trfase_major"/>
</dbReference>
<dbReference type="AlphaFoldDB" id="A0A8A4TPB7"/>
<evidence type="ECO:0000256" key="4">
    <source>
        <dbReference type="ARBA" id="ARBA00022679"/>
    </source>
</evidence>
<gene>
    <name evidence="9" type="ORF">J3U87_02895</name>
</gene>
<accession>A0A8A4TPB7</accession>
<dbReference type="PANTHER" id="PTHR11986:SF79">
    <property type="entry name" value="ACETYLORNITHINE AMINOTRANSFERASE, MITOCHONDRIAL"/>
    <property type="match status" value="1"/>
</dbReference>
<evidence type="ECO:0000256" key="7">
    <source>
        <dbReference type="RuleBase" id="RU003560"/>
    </source>
</evidence>
<comment type="cofactor">
    <cofactor evidence="1">
        <name>pyridoxal 5'-phosphate</name>
        <dbReference type="ChEBI" id="CHEBI:597326"/>
    </cofactor>
</comment>
<dbReference type="PROSITE" id="PS00600">
    <property type="entry name" value="AA_TRANSFER_CLASS_3"/>
    <property type="match status" value="1"/>
</dbReference>